<protein>
    <submittedName>
        <fullName evidence="2">Uncharacterized protein</fullName>
    </submittedName>
</protein>
<keyword evidence="3" id="KW-1185">Reference proteome</keyword>
<reference evidence="2" key="1">
    <citation type="journal article" date="2014" name="Int. J. Syst. Evol. Microbiol.">
        <title>Complete genome sequence of Corynebacterium casei LMG S-19264T (=DSM 44701T), isolated from a smear-ripened cheese.</title>
        <authorList>
            <consortium name="US DOE Joint Genome Institute (JGI-PGF)"/>
            <person name="Walter F."/>
            <person name="Albersmeier A."/>
            <person name="Kalinowski J."/>
            <person name="Ruckert C."/>
        </authorList>
    </citation>
    <scope>NUCLEOTIDE SEQUENCE</scope>
    <source>
        <strain evidence="2">VKM Ac-1321</strain>
    </source>
</reference>
<reference evidence="2" key="2">
    <citation type="submission" date="2023-01" db="EMBL/GenBank/DDBJ databases">
        <authorList>
            <person name="Sun Q."/>
            <person name="Evtushenko L."/>
        </authorList>
    </citation>
    <scope>NUCLEOTIDE SEQUENCE</scope>
    <source>
        <strain evidence="2">VKM Ac-1321</strain>
    </source>
</reference>
<proteinExistence type="predicted"/>
<evidence type="ECO:0000256" key="1">
    <source>
        <dbReference type="SAM" id="MobiDB-lite"/>
    </source>
</evidence>
<gene>
    <name evidence="2" type="ORF">GCM10017581_047240</name>
</gene>
<organism evidence="2 3">
    <name type="scientific">Dactylosporangium matsuzakiense</name>
    <dbReference type="NCBI Taxonomy" id="53360"/>
    <lineage>
        <taxon>Bacteria</taxon>
        <taxon>Bacillati</taxon>
        <taxon>Actinomycetota</taxon>
        <taxon>Actinomycetes</taxon>
        <taxon>Micromonosporales</taxon>
        <taxon>Micromonosporaceae</taxon>
        <taxon>Dactylosporangium</taxon>
    </lineage>
</organism>
<comment type="caution">
    <text evidence="2">The sequence shown here is derived from an EMBL/GenBank/DDBJ whole genome shotgun (WGS) entry which is preliminary data.</text>
</comment>
<evidence type="ECO:0000313" key="3">
    <source>
        <dbReference type="Proteomes" id="UP001143480"/>
    </source>
</evidence>
<dbReference type="EMBL" id="BSFP01000028">
    <property type="protein sequence ID" value="GLL02982.1"/>
    <property type="molecule type" value="Genomic_DNA"/>
</dbReference>
<dbReference type="AlphaFoldDB" id="A0A9W6NNG1"/>
<dbReference type="Proteomes" id="UP001143480">
    <property type="component" value="Unassembled WGS sequence"/>
</dbReference>
<evidence type="ECO:0000313" key="2">
    <source>
        <dbReference type="EMBL" id="GLL02982.1"/>
    </source>
</evidence>
<sequence>MRIKHPLNVACQFAALAQHLAQTVSELRQDLLRRGGARNNHRLLGEGREDLLDQMFAHPGRVRPDDLGEFRPAGLTQTSRAAAARQQFRTARPPVWRRLPAATLRRDPPQPSRWSCPYQRSVGATRPGDNTPGSCKRQGQ</sequence>
<name>A0A9W6NNG1_9ACTN</name>
<accession>A0A9W6NNG1</accession>
<feature type="region of interest" description="Disordered" evidence="1">
    <location>
        <begin position="85"/>
        <end position="140"/>
    </location>
</feature>